<comment type="caution">
    <text evidence="2">The sequence shown here is derived from an EMBL/GenBank/DDBJ whole genome shotgun (WGS) entry which is preliminary data.</text>
</comment>
<evidence type="ECO:0000313" key="3">
    <source>
        <dbReference type="Proteomes" id="UP000473885"/>
    </source>
</evidence>
<dbReference type="PANTHER" id="PTHR39162">
    <property type="entry name" value="GLL3345 PROTEIN"/>
    <property type="match status" value="1"/>
</dbReference>
<evidence type="ECO:0000313" key="2">
    <source>
        <dbReference type="EMBL" id="NEZ46272.1"/>
    </source>
</evidence>
<reference evidence="2 3" key="1">
    <citation type="submission" date="2019-04" db="EMBL/GenBank/DDBJ databases">
        <title>Genome sequencing of Clostridium botulinum Groups I-IV and Clostridium butyricum.</title>
        <authorList>
            <person name="Brunt J."/>
            <person name="Van Vliet A.H.M."/>
            <person name="Stringer S.C."/>
            <person name="Carter A.T."/>
            <person name="Peck M.W."/>
        </authorList>
    </citation>
    <scope>NUCLEOTIDE SEQUENCE [LARGE SCALE GENOMIC DNA]</scope>
    <source>
        <strain evidence="2 3">IFR 18/094</strain>
    </source>
</reference>
<dbReference type="OrthoDB" id="9796262at2"/>
<organism evidence="2 3">
    <name type="scientific">Clostridium niameyense</name>
    <dbReference type="NCBI Taxonomy" id="1622073"/>
    <lineage>
        <taxon>Bacteria</taxon>
        <taxon>Bacillati</taxon>
        <taxon>Bacillota</taxon>
        <taxon>Clostridia</taxon>
        <taxon>Eubacteriales</taxon>
        <taxon>Clostridiaceae</taxon>
        <taxon>Clostridium</taxon>
    </lineage>
</organism>
<dbReference type="PANTHER" id="PTHR39162:SF1">
    <property type="entry name" value="SPORULATION PROTEIN YTFJ"/>
    <property type="match status" value="1"/>
</dbReference>
<dbReference type="AlphaFoldDB" id="A0A6M0R7R9"/>
<dbReference type="EMBL" id="SXDP01000002">
    <property type="protein sequence ID" value="NEZ46272.1"/>
    <property type="molecule type" value="Genomic_DNA"/>
</dbReference>
<dbReference type="NCBIfam" id="TIGR02874">
    <property type="entry name" value="spore_ytfJ"/>
    <property type="match status" value="1"/>
</dbReference>
<dbReference type="RefSeq" id="WP_050607565.1">
    <property type="nucleotide sequence ID" value="NZ_CABKUB010000006.1"/>
</dbReference>
<proteinExistence type="predicted"/>
<dbReference type="PIRSF" id="PIRSF021377">
    <property type="entry name" value="YtfJ"/>
    <property type="match status" value="1"/>
</dbReference>
<dbReference type="Proteomes" id="UP000473885">
    <property type="component" value="Unassembled WGS sequence"/>
</dbReference>
<dbReference type="InterPro" id="IPR014229">
    <property type="entry name" value="Spore_YtfJ"/>
</dbReference>
<keyword evidence="3" id="KW-1185">Reference proteome</keyword>
<name>A0A6M0R7R9_9CLOT</name>
<feature type="region of interest" description="Disordered" evidence="1">
    <location>
        <begin position="52"/>
        <end position="71"/>
    </location>
</feature>
<gene>
    <name evidence="2" type="primary">ytfJ</name>
    <name evidence="2" type="ORF">FDF74_03475</name>
</gene>
<evidence type="ECO:0000256" key="1">
    <source>
        <dbReference type="SAM" id="MobiDB-lite"/>
    </source>
</evidence>
<dbReference type="Pfam" id="PF09579">
    <property type="entry name" value="Spore_YtfJ"/>
    <property type="match status" value="1"/>
</dbReference>
<sequence length="138" mass="15263">MESHPIENLMKNTMENIKDMIDVNTIVGDALNTSDGTTIIPISRVSFGFASGGSEFSSQKQSEEDMSEYPFGGGSGAGITLKPVAFLVIKEDKVRLLSLDQKNSCDRLIDNVPQIIDMFRNKNSEDDIDFSCDFEDEN</sequence>
<accession>A0A6M0R7R9</accession>
<protein>
    <submittedName>
        <fullName evidence="2">Sporulation protein YtfJ</fullName>
    </submittedName>
</protein>